<organism evidence="1 2">
    <name type="scientific">Steinernema carpocapsae</name>
    <name type="common">Entomopathogenic nematode</name>
    <dbReference type="NCBI Taxonomy" id="34508"/>
    <lineage>
        <taxon>Eukaryota</taxon>
        <taxon>Metazoa</taxon>
        <taxon>Ecdysozoa</taxon>
        <taxon>Nematoda</taxon>
        <taxon>Chromadorea</taxon>
        <taxon>Rhabditida</taxon>
        <taxon>Tylenchina</taxon>
        <taxon>Panagrolaimomorpha</taxon>
        <taxon>Strongyloidoidea</taxon>
        <taxon>Steinernematidae</taxon>
        <taxon>Steinernema</taxon>
    </lineage>
</organism>
<name>A0A4U5M3Q2_STECR</name>
<gene>
    <name evidence="1" type="ORF">L596_027219</name>
</gene>
<dbReference type="EMBL" id="AZBU02000010">
    <property type="protein sequence ID" value="TKR63380.1"/>
    <property type="molecule type" value="Genomic_DNA"/>
</dbReference>
<keyword evidence="2" id="KW-1185">Reference proteome</keyword>
<accession>A0A4U5M3Q2</accession>
<sequence>MTHFASTIHFYSASLFKFMRIWRLKTPIFADACPFCFETHKIPFPQSGHHLPPRVDRYFPIFSPSPALPVTLAPVCKGVNSSNLSRERGREKHASILTVEQRRQLLKLDSSFQSERNKRRFFVRIEKKLRQDAEAKINVRFQDSGLDGRVCGTDWSQFEVAIQEKG</sequence>
<dbReference type="AlphaFoldDB" id="A0A4U5M3Q2"/>
<evidence type="ECO:0000313" key="2">
    <source>
        <dbReference type="Proteomes" id="UP000298663"/>
    </source>
</evidence>
<proteinExistence type="predicted"/>
<reference evidence="1 2" key="1">
    <citation type="journal article" date="2015" name="Genome Biol.">
        <title>Comparative genomics of Steinernema reveals deeply conserved gene regulatory networks.</title>
        <authorList>
            <person name="Dillman A.R."/>
            <person name="Macchietto M."/>
            <person name="Porter C.F."/>
            <person name="Rogers A."/>
            <person name="Williams B."/>
            <person name="Antoshechkin I."/>
            <person name="Lee M.M."/>
            <person name="Goodwin Z."/>
            <person name="Lu X."/>
            <person name="Lewis E.E."/>
            <person name="Goodrich-Blair H."/>
            <person name="Stock S.P."/>
            <person name="Adams B.J."/>
            <person name="Sternberg P.W."/>
            <person name="Mortazavi A."/>
        </authorList>
    </citation>
    <scope>NUCLEOTIDE SEQUENCE [LARGE SCALE GENOMIC DNA]</scope>
    <source>
        <strain evidence="1 2">ALL</strain>
    </source>
</reference>
<comment type="caution">
    <text evidence="1">The sequence shown here is derived from an EMBL/GenBank/DDBJ whole genome shotgun (WGS) entry which is preliminary data.</text>
</comment>
<dbReference type="Proteomes" id="UP000298663">
    <property type="component" value="Unassembled WGS sequence"/>
</dbReference>
<reference evidence="1 2" key="2">
    <citation type="journal article" date="2019" name="G3 (Bethesda)">
        <title>Hybrid Assembly of the Genome of the Entomopathogenic Nematode Steinernema carpocapsae Identifies the X-Chromosome.</title>
        <authorList>
            <person name="Serra L."/>
            <person name="Macchietto M."/>
            <person name="Macias-Munoz A."/>
            <person name="McGill C.J."/>
            <person name="Rodriguez I.M."/>
            <person name="Rodriguez B."/>
            <person name="Murad R."/>
            <person name="Mortazavi A."/>
        </authorList>
    </citation>
    <scope>NUCLEOTIDE SEQUENCE [LARGE SCALE GENOMIC DNA]</scope>
    <source>
        <strain evidence="1 2">ALL</strain>
    </source>
</reference>
<evidence type="ECO:0000313" key="1">
    <source>
        <dbReference type="EMBL" id="TKR63380.1"/>
    </source>
</evidence>
<protein>
    <submittedName>
        <fullName evidence="1">Uncharacterized protein</fullName>
    </submittedName>
</protein>